<dbReference type="GO" id="GO:0009228">
    <property type="term" value="P:thiamine biosynthetic process"/>
    <property type="evidence" value="ECO:0007669"/>
    <property type="project" value="UniProtKB-KW"/>
</dbReference>
<dbReference type="OrthoDB" id="194683at2"/>
<evidence type="ECO:0000259" key="3">
    <source>
        <dbReference type="Pfam" id="PF02581"/>
    </source>
</evidence>
<protein>
    <submittedName>
        <fullName evidence="4">Thiamine phosphate synthase</fullName>
    </submittedName>
</protein>
<feature type="domain" description="Thiamine phosphate synthase/TenI" evidence="3">
    <location>
        <begin position="5"/>
        <end position="175"/>
    </location>
</feature>
<evidence type="ECO:0000313" key="5">
    <source>
        <dbReference type="Proteomes" id="UP000248688"/>
    </source>
</evidence>
<dbReference type="InterPro" id="IPR036206">
    <property type="entry name" value="ThiamineP_synth_sf"/>
</dbReference>
<dbReference type="GO" id="GO:0004789">
    <property type="term" value="F:thiamine-phosphate diphosphorylase activity"/>
    <property type="evidence" value="ECO:0007669"/>
    <property type="project" value="TreeGrafter"/>
</dbReference>
<dbReference type="RefSeq" id="WP_112782104.1">
    <property type="nucleotide sequence ID" value="NZ_CP030041.1"/>
</dbReference>
<keyword evidence="5" id="KW-1185">Reference proteome</keyword>
<evidence type="ECO:0000256" key="2">
    <source>
        <dbReference type="ARBA" id="ARBA00022977"/>
    </source>
</evidence>
<dbReference type="KEGG" id="est:DN752_00170"/>
<dbReference type="PANTHER" id="PTHR20857:SF15">
    <property type="entry name" value="THIAMINE-PHOSPHATE SYNTHASE"/>
    <property type="match status" value="1"/>
</dbReference>
<evidence type="ECO:0000313" key="4">
    <source>
        <dbReference type="EMBL" id="AWW28682.1"/>
    </source>
</evidence>
<gene>
    <name evidence="4" type="ORF">DN752_00170</name>
</gene>
<dbReference type="EMBL" id="CP030041">
    <property type="protein sequence ID" value="AWW28682.1"/>
    <property type="molecule type" value="Genomic_DNA"/>
</dbReference>
<keyword evidence="2" id="KW-0784">Thiamine biosynthesis</keyword>
<dbReference type="Pfam" id="PF02581">
    <property type="entry name" value="TMP-TENI"/>
    <property type="match status" value="1"/>
</dbReference>
<dbReference type="GO" id="GO:0005737">
    <property type="term" value="C:cytoplasm"/>
    <property type="evidence" value="ECO:0007669"/>
    <property type="project" value="TreeGrafter"/>
</dbReference>
<comment type="pathway">
    <text evidence="1">Cofactor biosynthesis; thiamine diphosphate biosynthesis.</text>
</comment>
<reference evidence="4 5" key="1">
    <citation type="submission" date="2018-06" db="EMBL/GenBank/DDBJ databases">
        <title>Echinicola strongylocentroti sp. nov., isolated from a sea urchin Strongylocentrotus intermedius.</title>
        <authorList>
            <person name="Bae S.S."/>
        </authorList>
    </citation>
    <scope>NUCLEOTIDE SEQUENCE [LARGE SCALE GENOMIC DNA]</scope>
    <source>
        <strain evidence="4 5">MEBiC08714</strain>
    </source>
</reference>
<dbReference type="Proteomes" id="UP000248688">
    <property type="component" value="Chromosome"/>
</dbReference>
<dbReference type="SUPFAM" id="SSF51391">
    <property type="entry name" value="Thiamin phosphate synthase"/>
    <property type="match status" value="1"/>
</dbReference>
<dbReference type="InterPro" id="IPR022998">
    <property type="entry name" value="ThiamineP_synth_TenI"/>
</dbReference>
<dbReference type="PANTHER" id="PTHR20857">
    <property type="entry name" value="THIAMINE-PHOSPHATE PYROPHOSPHORYLASE"/>
    <property type="match status" value="1"/>
</dbReference>
<sequence>MRYILISSPEEVKEEIQTMVQLLDHGLFRLHIRKPDWSSGQIAKLISQLPPEYYPKVSLHGHHELIGEFGLGGVHYKSNQKILPSSKLVSKSFHQLESLQKTPHNKLDYAFISPIFDSISKPGYFQAFAADELSRWMKETKPLLPFQVFALGGISPEKTDYLDSLGFDGAALLGSIWKGEDTASRLKLFFNHKQQP</sequence>
<proteinExistence type="predicted"/>
<dbReference type="Gene3D" id="3.20.20.70">
    <property type="entry name" value="Aldolase class I"/>
    <property type="match status" value="1"/>
</dbReference>
<dbReference type="InterPro" id="IPR013785">
    <property type="entry name" value="Aldolase_TIM"/>
</dbReference>
<dbReference type="CDD" id="cd00564">
    <property type="entry name" value="TMP_TenI"/>
    <property type="match status" value="1"/>
</dbReference>
<evidence type="ECO:0000256" key="1">
    <source>
        <dbReference type="ARBA" id="ARBA00004948"/>
    </source>
</evidence>
<dbReference type="AlphaFoldDB" id="A0A2Z4ICK5"/>
<accession>A0A2Z4ICK5</accession>
<organism evidence="4 5">
    <name type="scientific">Echinicola strongylocentroti</name>
    <dbReference type="NCBI Taxonomy" id="1795355"/>
    <lineage>
        <taxon>Bacteria</taxon>
        <taxon>Pseudomonadati</taxon>
        <taxon>Bacteroidota</taxon>
        <taxon>Cytophagia</taxon>
        <taxon>Cytophagales</taxon>
        <taxon>Cyclobacteriaceae</taxon>
        <taxon>Echinicola</taxon>
    </lineage>
</organism>
<name>A0A2Z4ICK5_9BACT</name>